<dbReference type="AlphaFoldDB" id="A0A914XS04"/>
<evidence type="ECO:0000313" key="1">
    <source>
        <dbReference type="Proteomes" id="UP000887577"/>
    </source>
</evidence>
<organism evidence="1 2">
    <name type="scientific">Panagrolaimus superbus</name>
    <dbReference type="NCBI Taxonomy" id="310955"/>
    <lineage>
        <taxon>Eukaryota</taxon>
        <taxon>Metazoa</taxon>
        <taxon>Ecdysozoa</taxon>
        <taxon>Nematoda</taxon>
        <taxon>Chromadorea</taxon>
        <taxon>Rhabditida</taxon>
        <taxon>Tylenchina</taxon>
        <taxon>Panagrolaimomorpha</taxon>
        <taxon>Panagrolaimoidea</taxon>
        <taxon>Panagrolaimidae</taxon>
        <taxon>Panagrolaimus</taxon>
    </lineage>
</organism>
<protein>
    <submittedName>
        <fullName evidence="2">Uncharacterized protein</fullName>
    </submittedName>
</protein>
<accession>A0A914XS04</accession>
<dbReference type="Proteomes" id="UP000887577">
    <property type="component" value="Unplaced"/>
</dbReference>
<sequence length="89" mass="10102">MIILNHTVPTFSESLFAIDREIEGKALFSPSITPSHLQIMAKWFRCRIGIFVNGKWTKYGSWTATDSDVPTMLIQQQDNGKYAPILSLK</sequence>
<evidence type="ECO:0000313" key="2">
    <source>
        <dbReference type="WBParaSite" id="PSU_v2.g10060.t1"/>
    </source>
</evidence>
<reference evidence="2" key="1">
    <citation type="submission" date="2022-11" db="UniProtKB">
        <authorList>
            <consortium name="WormBaseParasite"/>
        </authorList>
    </citation>
    <scope>IDENTIFICATION</scope>
</reference>
<proteinExistence type="predicted"/>
<keyword evidence="1" id="KW-1185">Reference proteome</keyword>
<name>A0A914XS04_9BILA</name>
<dbReference type="WBParaSite" id="PSU_v2.g10060.t1">
    <property type="protein sequence ID" value="PSU_v2.g10060.t1"/>
    <property type="gene ID" value="PSU_v2.g10060"/>
</dbReference>